<dbReference type="EMBL" id="CACRSW010000029">
    <property type="protein sequence ID" value="VYT11993.1"/>
    <property type="molecule type" value="Genomic_DNA"/>
</dbReference>
<dbReference type="PROSITE" id="PS51257">
    <property type="entry name" value="PROKAR_LIPOPROTEIN"/>
    <property type="match status" value="1"/>
</dbReference>
<proteinExistence type="predicted"/>
<sequence length="215" mass="25404">MKRKILATLTILLIFSACSKKDNKENTKVDNAKVESSQKSEETKKVKNIKKDEYKKIYDELEGKEFFYAYQSQEEVIYFYKDGYFDGAFRSGDYNQGKVSLYNGKFDIKEKLDETSYLISLRRIDYELPLGESEMRNIEGMDFTLEYIESKMYGKDDKDNLYILYLPHRKLNDIKDHERSIAKIDDKHIKDGELKVFAIGKKDASEENFMVEYVR</sequence>
<organism evidence="1">
    <name type="scientific">Anaerococcus vaginalis</name>
    <dbReference type="NCBI Taxonomy" id="33037"/>
    <lineage>
        <taxon>Bacteria</taxon>
        <taxon>Bacillati</taxon>
        <taxon>Bacillota</taxon>
        <taxon>Tissierellia</taxon>
        <taxon>Tissierellales</taxon>
        <taxon>Peptoniphilaceae</taxon>
        <taxon>Anaerococcus</taxon>
    </lineage>
</organism>
<protein>
    <recommendedName>
        <fullName evidence="2">Lipoprotein</fullName>
    </recommendedName>
</protein>
<evidence type="ECO:0008006" key="2">
    <source>
        <dbReference type="Google" id="ProtNLM"/>
    </source>
</evidence>
<gene>
    <name evidence="1" type="ORF">AVLFYP127_00910</name>
</gene>
<accession>A0A6N2U5U2</accession>
<dbReference type="AlphaFoldDB" id="A0A6N2U5U2"/>
<reference evidence="1" key="1">
    <citation type="submission" date="2019-11" db="EMBL/GenBank/DDBJ databases">
        <authorList>
            <person name="Feng L."/>
        </authorList>
    </citation>
    <scope>NUCLEOTIDE SEQUENCE</scope>
    <source>
        <strain evidence="1">AvaginalisLFYP127</strain>
    </source>
</reference>
<evidence type="ECO:0000313" key="1">
    <source>
        <dbReference type="EMBL" id="VYT11993.1"/>
    </source>
</evidence>
<dbReference type="RefSeq" id="WP_156329323.1">
    <property type="nucleotide sequence ID" value="NZ_CACRSW010000029.1"/>
</dbReference>
<name>A0A6N2U5U2_9FIRM</name>